<feature type="transmembrane region" description="Helical" evidence="1">
    <location>
        <begin position="43"/>
        <end position="63"/>
    </location>
</feature>
<dbReference type="Proteomes" id="UP000321332">
    <property type="component" value="Chromosome"/>
</dbReference>
<name>A0AAE6IIN5_LEUCA</name>
<evidence type="ECO:0000313" key="2">
    <source>
        <dbReference type="EMBL" id="QEA33026.1"/>
    </source>
</evidence>
<evidence type="ECO:0000313" key="3">
    <source>
        <dbReference type="Proteomes" id="UP000321332"/>
    </source>
</evidence>
<dbReference type="EMBL" id="CP042374">
    <property type="protein sequence ID" value="QEA33026.1"/>
    <property type="molecule type" value="Genomic_DNA"/>
</dbReference>
<keyword evidence="1" id="KW-0812">Transmembrane</keyword>
<accession>A0AAE6IIN5</accession>
<keyword evidence="1" id="KW-1133">Transmembrane helix</keyword>
<gene>
    <name evidence="2" type="ORF">FGL89_02140</name>
</gene>
<dbReference type="RefSeq" id="WP_014974046.1">
    <property type="nucleotide sequence ID" value="NZ_VBWS01000004.1"/>
</dbReference>
<reference evidence="2 3" key="1">
    <citation type="submission" date="2019-06" db="EMBL/GenBank/DDBJ databases">
        <title>Genome analyses of bacteria isolated from kimchi.</title>
        <authorList>
            <person name="Lee S."/>
            <person name="Ahn S."/>
            <person name="Roh S."/>
        </authorList>
    </citation>
    <scope>NUCLEOTIDE SEQUENCE [LARGE SCALE GENOMIC DNA]</scope>
    <source>
        <strain evidence="2 3">CBA3620</strain>
    </source>
</reference>
<sequence length="64" mass="6615">MLFIDMGGSITKESYVLGTGTLVEIDSLGGTVIKGAIMSDTVYLAHALLSFITAPVLSGVVRLA</sequence>
<dbReference type="AlphaFoldDB" id="A0AAE6IIN5"/>
<organism evidence="2 3">
    <name type="scientific">Leuconostoc carnosum</name>
    <dbReference type="NCBI Taxonomy" id="1252"/>
    <lineage>
        <taxon>Bacteria</taxon>
        <taxon>Bacillati</taxon>
        <taxon>Bacillota</taxon>
        <taxon>Bacilli</taxon>
        <taxon>Lactobacillales</taxon>
        <taxon>Lactobacillaceae</taxon>
        <taxon>Leuconostoc</taxon>
    </lineage>
</organism>
<keyword evidence="1" id="KW-0472">Membrane</keyword>
<evidence type="ECO:0000256" key="1">
    <source>
        <dbReference type="SAM" id="Phobius"/>
    </source>
</evidence>
<proteinExistence type="predicted"/>
<protein>
    <submittedName>
        <fullName evidence="2">Uncharacterized protein</fullName>
    </submittedName>
</protein>